<dbReference type="EMBL" id="UZAN01008575">
    <property type="protein sequence ID" value="VDP38332.1"/>
    <property type="molecule type" value="Genomic_DNA"/>
</dbReference>
<dbReference type="AlphaFoldDB" id="A0A183A366"/>
<keyword evidence="1" id="KW-0175">Coiled coil</keyword>
<sequence>MRISKLLFPENFASNARSRLQTALGAEARALENEKAASERLAASTAERDAAVDRARAVCEAHYTSMRRRLEIDWANERESIERIAEERLTKVKQELSECQTKLDQMSKLYHEAQLSTHEAVEAALREVCQMHPCAHS</sequence>
<protein>
    <submittedName>
        <fullName evidence="4">TACC_C domain-containing protein</fullName>
    </submittedName>
</protein>
<feature type="coiled-coil region" evidence="1">
    <location>
        <begin position="82"/>
        <end position="109"/>
    </location>
</feature>
<evidence type="ECO:0000256" key="1">
    <source>
        <dbReference type="SAM" id="Coils"/>
    </source>
</evidence>
<evidence type="ECO:0000313" key="2">
    <source>
        <dbReference type="EMBL" id="VDP38332.1"/>
    </source>
</evidence>
<reference evidence="4" key="1">
    <citation type="submission" date="2016-06" db="UniProtKB">
        <authorList>
            <consortium name="WormBaseParasite"/>
        </authorList>
    </citation>
    <scope>IDENTIFICATION</scope>
</reference>
<dbReference type="OrthoDB" id="6262723at2759"/>
<dbReference type="Proteomes" id="UP000272942">
    <property type="component" value="Unassembled WGS sequence"/>
</dbReference>
<organism evidence="4">
    <name type="scientific">Echinostoma caproni</name>
    <dbReference type="NCBI Taxonomy" id="27848"/>
    <lineage>
        <taxon>Eukaryota</taxon>
        <taxon>Metazoa</taxon>
        <taxon>Spiralia</taxon>
        <taxon>Lophotrochozoa</taxon>
        <taxon>Platyhelminthes</taxon>
        <taxon>Trematoda</taxon>
        <taxon>Digenea</taxon>
        <taxon>Plagiorchiida</taxon>
        <taxon>Echinostomata</taxon>
        <taxon>Echinostomatoidea</taxon>
        <taxon>Echinostomatidae</taxon>
        <taxon>Echinostoma</taxon>
    </lineage>
</organism>
<evidence type="ECO:0000313" key="4">
    <source>
        <dbReference type="WBParaSite" id="ECPE_0000140101-mRNA-1"/>
    </source>
</evidence>
<gene>
    <name evidence="2" type="ORF">ECPE_LOCUS1401</name>
</gene>
<accession>A0A183A366</accession>
<dbReference type="WBParaSite" id="ECPE_0000140101-mRNA-1">
    <property type="protein sequence ID" value="ECPE_0000140101-mRNA-1"/>
    <property type="gene ID" value="ECPE_0000140101"/>
</dbReference>
<reference evidence="2 3" key="2">
    <citation type="submission" date="2018-11" db="EMBL/GenBank/DDBJ databases">
        <authorList>
            <consortium name="Pathogen Informatics"/>
        </authorList>
    </citation>
    <scope>NUCLEOTIDE SEQUENCE [LARGE SCALE GENOMIC DNA]</scope>
    <source>
        <strain evidence="2 3">Egypt</strain>
    </source>
</reference>
<evidence type="ECO:0000313" key="3">
    <source>
        <dbReference type="Proteomes" id="UP000272942"/>
    </source>
</evidence>
<proteinExistence type="predicted"/>
<keyword evidence="3" id="KW-1185">Reference proteome</keyword>
<name>A0A183A366_9TREM</name>